<dbReference type="AlphaFoldDB" id="A0A5C6D8E6"/>
<dbReference type="SUPFAM" id="SSF52540">
    <property type="entry name" value="P-loop containing nucleoside triphosphate hydrolases"/>
    <property type="match status" value="1"/>
</dbReference>
<accession>A0A5C6D8E6</accession>
<dbReference type="Pfam" id="PF13469">
    <property type="entry name" value="Sulfotransfer_3"/>
    <property type="match status" value="1"/>
</dbReference>
<sequence length="228" mass="25887">MRDPILICGCPGSGTSLLAKMLRHCGVFLGADAGPLNDRKFHESASFRNANNQILSSTINFPHAPKGEEQFHAHNKRMLANIHAFKQAIDIEGIQRQFWANQEQDQPWGWKDPRNSATAIVWQSLFPRLRIVILERKWRADVAAERPNSLAGEWFRKQSSSGIRLLYQNPVGIDRAKRITVDFDRLITNRDELNSVLRSLGLRHLEVKDFSAFSTAVGLESTLPHPLR</sequence>
<dbReference type="Proteomes" id="UP000319143">
    <property type="component" value="Unassembled WGS sequence"/>
</dbReference>
<name>A0A5C6D8E6_9BACT</name>
<evidence type="ECO:0008006" key="3">
    <source>
        <dbReference type="Google" id="ProtNLM"/>
    </source>
</evidence>
<dbReference type="Gene3D" id="3.40.50.300">
    <property type="entry name" value="P-loop containing nucleotide triphosphate hydrolases"/>
    <property type="match status" value="1"/>
</dbReference>
<evidence type="ECO:0000313" key="2">
    <source>
        <dbReference type="Proteomes" id="UP000319143"/>
    </source>
</evidence>
<gene>
    <name evidence="1" type="ORF">Poly41_58650</name>
</gene>
<comment type="caution">
    <text evidence="1">The sequence shown here is derived from an EMBL/GenBank/DDBJ whole genome shotgun (WGS) entry which is preliminary data.</text>
</comment>
<dbReference type="OrthoDB" id="9816424at2"/>
<protein>
    <recommendedName>
        <fullName evidence="3">Sulfotransferase family protein</fullName>
    </recommendedName>
</protein>
<reference evidence="1 2" key="1">
    <citation type="submission" date="2019-02" db="EMBL/GenBank/DDBJ databases">
        <title>Deep-cultivation of Planctomycetes and their phenomic and genomic characterization uncovers novel biology.</title>
        <authorList>
            <person name="Wiegand S."/>
            <person name="Jogler M."/>
            <person name="Boedeker C."/>
            <person name="Pinto D."/>
            <person name="Vollmers J."/>
            <person name="Rivas-Marin E."/>
            <person name="Kohn T."/>
            <person name="Peeters S.H."/>
            <person name="Heuer A."/>
            <person name="Rast P."/>
            <person name="Oberbeckmann S."/>
            <person name="Bunk B."/>
            <person name="Jeske O."/>
            <person name="Meyerdierks A."/>
            <person name="Storesund J.E."/>
            <person name="Kallscheuer N."/>
            <person name="Luecker S."/>
            <person name="Lage O.M."/>
            <person name="Pohl T."/>
            <person name="Merkel B.J."/>
            <person name="Hornburger P."/>
            <person name="Mueller R.-W."/>
            <person name="Bruemmer F."/>
            <person name="Labrenz M."/>
            <person name="Spormann A.M."/>
            <person name="Op Den Camp H."/>
            <person name="Overmann J."/>
            <person name="Amann R."/>
            <person name="Jetten M.S.M."/>
            <person name="Mascher T."/>
            <person name="Medema M.H."/>
            <person name="Devos D.P."/>
            <person name="Kaster A.-K."/>
            <person name="Ovreas L."/>
            <person name="Rohde M."/>
            <person name="Galperin M.Y."/>
            <person name="Jogler C."/>
        </authorList>
    </citation>
    <scope>NUCLEOTIDE SEQUENCE [LARGE SCALE GENOMIC DNA]</scope>
    <source>
        <strain evidence="1 2">Poly41</strain>
    </source>
</reference>
<keyword evidence="2" id="KW-1185">Reference proteome</keyword>
<dbReference type="RefSeq" id="WP_146530621.1">
    <property type="nucleotide sequence ID" value="NZ_SJPV01000014.1"/>
</dbReference>
<dbReference type="InterPro" id="IPR027417">
    <property type="entry name" value="P-loop_NTPase"/>
</dbReference>
<dbReference type="EMBL" id="SJPV01000014">
    <property type="protein sequence ID" value="TWU31977.1"/>
    <property type="molecule type" value="Genomic_DNA"/>
</dbReference>
<evidence type="ECO:0000313" key="1">
    <source>
        <dbReference type="EMBL" id="TWU31977.1"/>
    </source>
</evidence>
<organism evidence="1 2">
    <name type="scientific">Novipirellula artificiosorum</name>
    <dbReference type="NCBI Taxonomy" id="2528016"/>
    <lineage>
        <taxon>Bacteria</taxon>
        <taxon>Pseudomonadati</taxon>
        <taxon>Planctomycetota</taxon>
        <taxon>Planctomycetia</taxon>
        <taxon>Pirellulales</taxon>
        <taxon>Pirellulaceae</taxon>
        <taxon>Novipirellula</taxon>
    </lineage>
</organism>
<proteinExistence type="predicted"/>